<dbReference type="EMBL" id="OAOQ01000007">
    <property type="protein sequence ID" value="SNX70871.1"/>
    <property type="molecule type" value="Genomic_DNA"/>
</dbReference>
<dbReference type="AlphaFoldDB" id="A0A285CTJ8"/>
<reference evidence="3" key="1">
    <citation type="submission" date="2017-08" db="EMBL/GenBank/DDBJ databases">
        <authorList>
            <person name="Varghese N."/>
            <person name="Submissions S."/>
        </authorList>
    </citation>
    <scope>NUCLEOTIDE SEQUENCE [LARGE SCALE GENOMIC DNA]</scope>
    <source>
        <strain evidence="3">JA234</strain>
    </source>
</reference>
<sequence length="209" mass="21770">MAQHEGHLGAVYGAEGPQEVAALYDRWADTYETEMARAGYRHPAIGVALLARHLPRGARPLLDAGAGTGLLGEWLDIMGYPEVEALDISAGMLEMARAKGVYSRLHNLPLGGELPFADGAYAGVISTGVFTTGHVGAEALPALIRICRPGGVIVLTVKESLWQGGFGVAVEALVAEGGASLAEMTAPYVSMPGEPGTTPSRAVVLRLKP</sequence>
<organism evidence="2 3">
    <name type="scientific">Cereibacter ovatus</name>
    <dbReference type="NCBI Taxonomy" id="439529"/>
    <lineage>
        <taxon>Bacteria</taxon>
        <taxon>Pseudomonadati</taxon>
        <taxon>Pseudomonadota</taxon>
        <taxon>Alphaproteobacteria</taxon>
        <taxon>Rhodobacterales</taxon>
        <taxon>Paracoccaceae</taxon>
        <taxon>Cereibacter</taxon>
    </lineage>
</organism>
<dbReference type="InterPro" id="IPR029063">
    <property type="entry name" value="SAM-dependent_MTases_sf"/>
</dbReference>
<dbReference type="InterPro" id="IPR013216">
    <property type="entry name" value="Methyltransf_11"/>
</dbReference>
<dbReference type="PANTHER" id="PTHR43464">
    <property type="entry name" value="METHYLTRANSFERASE"/>
    <property type="match status" value="1"/>
</dbReference>
<dbReference type="CDD" id="cd02440">
    <property type="entry name" value="AdoMet_MTases"/>
    <property type="match status" value="1"/>
</dbReference>
<dbReference type="GO" id="GO:0010420">
    <property type="term" value="F:polyprenyldihydroxybenzoate methyltransferase activity"/>
    <property type="evidence" value="ECO:0007669"/>
    <property type="project" value="TreeGrafter"/>
</dbReference>
<dbReference type="GO" id="GO:0032259">
    <property type="term" value="P:methylation"/>
    <property type="evidence" value="ECO:0007669"/>
    <property type="project" value="UniProtKB-KW"/>
</dbReference>
<protein>
    <submittedName>
        <fullName evidence="2">Methyltransferase family protein</fullName>
    </submittedName>
</protein>
<dbReference type="Proteomes" id="UP000219467">
    <property type="component" value="Unassembled WGS sequence"/>
</dbReference>
<name>A0A285CTJ8_9RHOB</name>
<dbReference type="Pfam" id="PF08241">
    <property type="entry name" value="Methyltransf_11"/>
    <property type="match status" value="1"/>
</dbReference>
<dbReference type="SUPFAM" id="SSF53335">
    <property type="entry name" value="S-adenosyl-L-methionine-dependent methyltransferases"/>
    <property type="match status" value="1"/>
</dbReference>
<feature type="domain" description="Methyltransferase type 11" evidence="1">
    <location>
        <begin position="62"/>
        <end position="155"/>
    </location>
</feature>
<accession>A0A285CTJ8</accession>
<keyword evidence="2" id="KW-0489">Methyltransferase</keyword>
<evidence type="ECO:0000259" key="1">
    <source>
        <dbReference type="Pfam" id="PF08241"/>
    </source>
</evidence>
<evidence type="ECO:0000313" key="3">
    <source>
        <dbReference type="Proteomes" id="UP000219467"/>
    </source>
</evidence>
<keyword evidence="3" id="KW-1185">Reference proteome</keyword>
<dbReference type="PANTHER" id="PTHR43464:SF23">
    <property type="entry name" value="JUVENILE HORMONE ACID O-METHYLTRANSFERASE"/>
    <property type="match status" value="1"/>
</dbReference>
<gene>
    <name evidence="2" type="ORF">SAMN05878503_10736</name>
</gene>
<keyword evidence="2" id="KW-0808">Transferase</keyword>
<dbReference type="RefSeq" id="WP_097030467.1">
    <property type="nucleotide sequence ID" value="NZ_OAOQ01000007.1"/>
</dbReference>
<proteinExistence type="predicted"/>
<dbReference type="Gene3D" id="3.40.50.150">
    <property type="entry name" value="Vaccinia Virus protein VP39"/>
    <property type="match status" value="1"/>
</dbReference>
<dbReference type="OrthoDB" id="9807911at2"/>
<evidence type="ECO:0000313" key="2">
    <source>
        <dbReference type="EMBL" id="SNX70871.1"/>
    </source>
</evidence>